<evidence type="ECO:0000313" key="7">
    <source>
        <dbReference type="Proteomes" id="UP000051783"/>
    </source>
</evidence>
<dbReference type="PATRIC" id="fig|942150.3.peg.1890"/>
<dbReference type="SUPFAM" id="SSF52540">
    <property type="entry name" value="P-loop containing nucleoside triphosphate hydrolases"/>
    <property type="match status" value="1"/>
</dbReference>
<dbReference type="Gene3D" id="3.40.50.300">
    <property type="entry name" value="P-loop containing nucleotide triphosphate hydrolases"/>
    <property type="match status" value="2"/>
</dbReference>
<evidence type="ECO:0000259" key="5">
    <source>
        <dbReference type="Pfam" id="PF13476"/>
    </source>
</evidence>
<dbReference type="InterPro" id="IPR027417">
    <property type="entry name" value="P-loop_NTPase"/>
</dbReference>
<dbReference type="OrthoDB" id="9795626at2"/>
<gene>
    <name evidence="6" type="ORF">IV64_GL001819</name>
</gene>
<dbReference type="Proteomes" id="UP000051783">
    <property type="component" value="Unassembled WGS sequence"/>
</dbReference>
<evidence type="ECO:0000256" key="1">
    <source>
        <dbReference type="ARBA" id="ARBA00006930"/>
    </source>
</evidence>
<keyword evidence="6" id="KW-0269">Exonuclease</keyword>
<feature type="coiled-coil region" evidence="4">
    <location>
        <begin position="287"/>
        <end position="314"/>
    </location>
</feature>
<comment type="similarity">
    <text evidence="1">Belongs to the SMC family. SbcC subfamily.</text>
</comment>
<accession>A0A0R2MJU7</accession>
<reference evidence="6 7" key="1">
    <citation type="journal article" date="2015" name="Genome Announc.">
        <title>Expanding the biotechnology potential of lactobacilli through comparative genomics of 213 strains and associated genera.</title>
        <authorList>
            <person name="Sun Z."/>
            <person name="Harris H.M."/>
            <person name="McCann A."/>
            <person name="Guo C."/>
            <person name="Argimon S."/>
            <person name="Zhang W."/>
            <person name="Yang X."/>
            <person name="Jeffery I.B."/>
            <person name="Cooney J.C."/>
            <person name="Kagawa T.F."/>
            <person name="Liu W."/>
            <person name="Song Y."/>
            <person name="Salvetti E."/>
            <person name="Wrobel A."/>
            <person name="Rasinkangas P."/>
            <person name="Parkhill J."/>
            <person name="Rea M.C."/>
            <person name="O'Sullivan O."/>
            <person name="Ritari J."/>
            <person name="Douillard F.P."/>
            <person name="Paul Ross R."/>
            <person name="Yang R."/>
            <person name="Briner A.E."/>
            <person name="Felis G.E."/>
            <person name="de Vos W.M."/>
            <person name="Barrangou R."/>
            <person name="Klaenhammer T.R."/>
            <person name="Caufield P.W."/>
            <person name="Cui Y."/>
            <person name="Zhang H."/>
            <person name="O'Toole P.W."/>
        </authorList>
    </citation>
    <scope>NUCLEOTIDE SEQUENCE [LARGE SCALE GENOMIC DNA]</scope>
    <source>
        <strain evidence="6 7">LMG 26013</strain>
    </source>
</reference>
<keyword evidence="6" id="KW-0540">Nuclease</keyword>
<evidence type="ECO:0000256" key="3">
    <source>
        <dbReference type="ARBA" id="ARBA00013368"/>
    </source>
</evidence>
<feature type="coiled-coil region" evidence="4">
    <location>
        <begin position="389"/>
        <end position="426"/>
    </location>
</feature>
<dbReference type="InterPro" id="IPR038729">
    <property type="entry name" value="Rad50/SbcC_AAA"/>
</dbReference>
<dbReference type="Pfam" id="PF13558">
    <property type="entry name" value="SbcC_Walker_B"/>
    <property type="match status" value="1"/>
</dbReference>
<protein>
    <recommendedName>
        <fullName evidence="3">Nuclease SbcCD subunit C</fullName>
    </recommendedName>
</protein>
<keyword evidence="4" id="KW-0175">Coiled coil</keyword>
<feature type="coiled-coil region" evidence="4">
    <location>
        <begin position="189"/>
        <end position="216"/>
    </location>
</feature>
<feature type="coiled-coil region" evidence="4">
    <location>
        <begin position="657"/>
        <end position="726"/>
    </location>
</feature>
<dbReference type="AlphaFoldDB" id="A0A0R2MJU7"/>
<dbReference type="PANTHER" id="PTHR32114:SF2">
    <property type="entry name" value="ABC TRANSPORTER ABCH.3"/>
    <property type="match status" value="1"/>
</dbReference>
<proteinExistence type="inferred from homology"/>
<dbReference type="STRING" id="942150.IV64_GL001819"/>
<sequence length="1044" mass="116089">MRPLTLKLDYFGPFRDQSVDFTKFNDFPVFLISGKTGAGKTTIFDAMCFALFGSTSGGDRQVKQMRSDFATDDELTTVTFTFEHQDRTYKIVRSPEQTVAKKRGTGNHVQVAAVTLTVFDAAGQEIDEYTKVNAVQNYIHELLQLTREQFSQIVLLPQGQFRQFLMANSDDKEKVLRDIFGTSLYSRWSQQLKSQLKRQQAENNQVAQSLKTLQGQLTWTTRNATEALTLSPQATLEAQATEQAAQADTLATLKQEFYQAKEALTAVQRAQTAGQTLQRNYEERAALTAHLATLDEQKKTIDEQRQQIKTLDWAQESAPIYQQLQTNQQRSKTETEQVTTLTTELIGLKATRDTAMARVQKLTAQAPLAEQRQEQLTMLTAKRPIYEQLAQTQQAYQQAQQRVQVQQQAVTKLEQQLNKLAEEQQQLGPQGTDLTAALAAQRELDQRDHALQALTQQATRVNQQQRTVAKYGKAVTAQQAVVATRRTEAAEQTAVYQKLDSEWASAQIAILSQRLLPDQPCPVCGSTTHPHPAATDTLTVTEAEVKQAQKASTQAAQTLAAAENQLKADEKQVQTAQAELDDEEQAFRQAVATKLATADEALDVAEQLAQAQTKLEQDIQANQQRVQTDQDAQERLKAVQTESQNLTTDHDAAVTALTTVKNQALQLETKLADKKQQRSADYPDLPTLDAHLQALTEEQDEYRKAKQAAEQELAKTKEGLSATEARLTTTRDHLAATKAAIQEQMTQLTDVMQSAWKTVDFDRLDGLMVQLGHLTDLRAAVETYDQQVATLNGQLLTVKTTIGEHPQPNLQQLTAQVKAATETEQAVEQRYYDCDRKLKGNQDVVEKMQAMLATSHKQQEQLAELAQLANVASGNSSQKLSLERFVLQTYLQKVLQTGNQRLKQLTNGRYQFQLDRSQGTFRNGTGLEINIYDDNAGKVRSVHTLSGGESFVAALSLALALATVIQEQAGGIKIDALFIDEGFGSLDEDALDMAMETLQQVEGKSRMIGIISHVSELEHQLPAQLRVIPEGNGESIVKYQLGLA</sequence>
<evidence type="ECO:0000256" key="2">
    <source>
        <dbReference type="ARBA" id="ARBA00011322"/>
    </source>
</evidence>
<name>A0A0R2MJU7_9LACO</name>
<dbReference type="Pfam" id="PF13476">
    <property type="entry name" value="AAA_23"/>
    <property type="match status" value="1"/>
</dbReference>
<comment type="subunit">
    <text evidence="2">Heterodimer of SbcC and SbcD.</text>
</comment>
<feature type="domain" description="Rad50/SbcC-type AAA" evidence="5">
    <location>
        <begin position="6"/>
        <end position="217"/>
    </location>
</feature>
<dbReference type="EMBL" id="JQCL01000029">
    <property type="protein sequence ID" value="KRO13983.1"/>
    <property type="molecule type" value="Genomic_DNA"/>
</dbReference>
<dbReference type="GO" id="GO:0016887">
    <property type="term" value="F:ATP hydrolysis activity"/>
    <property type="evidence" value="ECO:0007669"/>
    <property type="project" value="InterPro"/>
</dbReference>
<dbReference type="GO" id="GO:0004527">
    <property type="term" value="F:exonuclease activity"/>
    <property type="evidence" value="ECO:0007669"/>
    <property type="project" value="UniProtKB-KW"/>
</dbReference>
<feature type="coiled-coil region" evidence="4">
    <location>
        <begin position="774"/>
        <end position="830"/>
    </location>
</feature>
<comment type="caution">
    <text evidence="6">The sequence shown here is derived from an EMBL/GenBank/DDBJ whole genome shotgun (WGS) entry which is preliminary data.</text>
</comment>
<dbReference type="GO" id="GO:0006302">
    <property type="term" value="P:double-strand break repair"/>
    <property type="evidence" value="ECO:0007669"/>
    <property type="project" value="InterPro"/>
</dbReference>
<feature type="coiled-coil region" evidence="4">
    <location>
        <begin position="545"/>
        <end position="625"/>
    </location>
</feature>
<dbReference type="RefSeq" id="WP_057705598.1">
    <property type="nucleotide sequence ID" value="NZ_JQCL01000029.1"/>
</dbReference>
<dbReference type="PANTHER" id="PTHR32114">
    <property type="entry name" value="ABC TRANSPORTER ABCH.3"/>
    <property type="match status" value="1"/>
</dbReference>
<evidence type="ECO:0000313" key="6">
    <source>
        <dbReference type="EMBL" id="KRO13983.1"/>
    </source>
</evidence>
<keyword evidence="6" id="KW-0378">Hydrolase</keyword>
<organism evidence="6 7">
    <name type="scientific">Lactiplantibacillus xiangfangensis</name>
    <dbReference type="NCBI Taxonomy" id="942150"/>
    <lineage>
        <taxon>Bacteria</taxon>
        <taxon>Bacillati</taxon>
        <taxon>Bacillota</taxon>
        <taxon>Bacilli</taxon>
        <taxon>Lactobacillales</taxon>
        <taxon>Lactobacillaceae</taxon>
        <taxon>Lactiplantibacillus</taxon>
    </lineage>
</organism>
<keyword evidence="7" id="KW-1185">Reference proteome</keyword>
<evidence type="ECO:0000256" key="4">
    <source>
        <dbReference type="SAM" id="Coils"/>
    </source>
</evidence>